<name>A0ABP0ZVR6_9ASCO</name>
<protein>
    <submittedName>
        <fullName evidence="2">Uncharacterized protein</fullName>
    </submittedName>
</protein>
<dbReference type="EMBL" id="OZ022412">
    <property type="protein sequence ID" value="CAK9442203.1"/>
    <property type="molecule type" value="Genomic_DNA"/>
</dbReference>
<feature type="compositionally biased region" description="Low complexity" evidence="1">
    <location>
        <begin position="397"/>
        <end position="409"/>
    </location>
</feature>
<organism evidence="2 3">
    <name type="scientific">Lodderomyces beijingensis</name>
    <dbReference type="NCBI Taxonomy" id="1775926"/>
    <lineage>
        <taxon>Eukaryota</taxon>
        <taxon>Fungi</taxon>
        <taxon>Dikarya</taxon>
        <taxon>Ascomycota</taxon>
        <taxon>Saccharomycotina</taxon>
        <taxon>Pichiomycetes</taxon>
        <taxon>Debaryomycetaceae</taxon>
        <taxon>Candida/Lodderomyces clade</taxon>
        <taxon>Lodderomyces</taxon>
    </lineage>
</organism>
<feature type="region of interest" description="Disordered" evidence="1">
    <location>
        <begin position="355"/>
        <end position="442"/>
    </location>
</feature>
<dbReference type="GeneID" id="92211142"/>
<evidence type="ECO:0000256" key="1">
    <source>
        <dbReference type="SAM" id="MobiDB-lite"/>
    </source>
</evidence>
<feature type="compositionally biased region" description="Low complexity" evidence="1">
    <location>
        <begin position="418"/>
        <end position="442"/>
    </location>
</feature>
<sequence length="652" mass="73472">MSSELGQFIESFQSVIGQISTRKNRFVNKTHLGRLNSHLNELGVHTCVTVAEIGKIRTCLEELFQNINADEYYEDKLGWFLINLYLSPFIRQNFIGIVKFFWPLLFKISVCVEDAVVLHKLVDDALNNSPSVSWLSSKLLTIIVDEPYIYAVVKGVINKRENVVKFQQLIHLNRDFSTLINLIKLFVALNLESVFLPNFSTSYSRYIQSFNPNFKNLIPCAITANTANLAGPNCHIQPIERHVFNLWISDEKEKLSCHHINLAVFDSYQTFPNSEVWLHFSCSSIRQTRSSQLTMKDALKSFSAVKADGSKWLNLTLEVQVKDVVHYNWLINYLSSLRNRKISINLREEHSLQTSIPSKCKADSESLRSQMQMKQYSRKAKPKNAHSTSAAGGGSSIGDDSSSCAAAASPMQAKRARGGSPAAAVNAPNASSSFSFSLGPGSLKRKRRATSILSENDYIEGNGSSQIIIAPATRVSRVVETQQAHEYRQSSNEEVEGLPIDPPKTRKTKNLDTQVQVSAASSSSDETIEQTEKNEMSGRVVPTPNPEVPNSPEFRTSTPVEANFTALPNTTDKTSQFDTSTVSNHHDLMRESLRLFSSNLMNKLKYVEFKTLEKRNELQSEMDREFERIEAKHRAKLKEIQEFCKDELNKII</sequence>
<feature type="region of interest" description="Disordered" evidence="1">
    <location>
        <begin position="480"/>
        <end position="553"/>
    </location>
</feature>
<feature type="compositionally biased region" description="Low complexity" evidence="1">
    <location>
        <begin position="514"/>
        <end position="524"/>
    </location>
</feature>
<reference evidence="2 3" key="1">
    <citation type="submission" date="2024-03" db="EMBL/GenBank/DDBJ databases">
        <authorList>
            <person name="Brejova B."/>
        </authorList>
    </citation>
    <scope>NUCLEOTIDE SEQUENCE [LARGE SCALE GENOMIC DNA]</scope>
    <source>
        <strain evidence="2 3">CBS 14171</strain>
    </source>
</reference>
<dbReference type="Proteomes" id="UP001497383">
    <property type="component" value="Chromosome 8"/>
</dbReference>
<evidence type="ECO:0000313" key="2">
    <source>
        <dbReference type="EMBL" id="CAK9442203.1"/>
    </source>
</evidence>
<evidence type="ECO:0000313" key="3">
    <source>
        <dbReference type="Proteomes" id="UP001497383"/>
    </source>
</evidence>
<keyword evidence="3" id="KW-1185">Reference proteome</keyword>
<accession>A0ABP0ZVR6</accession>
<dbReference type="RefSeq" id="XP_066832884.1">
    <property type="nucleotide sequence ID" value="XM_066976334.1"/>
</dbReference>
<proteinExistence type="predicted"/>
<gene>
    <name evidence="2" type="ORF">LODBEIA_P59460</name>
</gene>